<protein>
    <submittedName>
        <fullName evidence="2">Uncharacterized protein</fullName>
    </submittedName>
</protein>
<dbReference type="AlphaFoldDB" id="A0AA88NA70"/>
<sequence length="136" mass="15932">MIWIRLFIVSSLLALVQTHKHCTQLIKWGNLLQALNSMSSGISETCAHHYNKNRLCDPSQLLHQVELNAMLLSEVMKEAEFIYSENPNPEHFIHLLQHAQLTLTPCSHKSCAWEIVNVTMREILQRLEKRMHHKRR</sequence>
<evidence type="ECO:0000313" key="3">
    <source>
        <dbReference type="Proteomes" id="UP001187315"/>
    </source>
</evidence>
<evidence type="ECO:0000313" key="2">
    <source>
        <dbReference type="EMBL" id="KAK2854516.1"/>
    </source>
</evidence>
<accession>A0AA88NA70</accession>
<feature type="chain" id="PRO_5041697354" evidence="1">
    <location>
        <begin position="19"/>
        <end position="136"/>
    </location>
</feature>
<feature type="signal peptide" evidence="1">
    <location>
        <begin position="1"/>
        <end position="18"/>
    </location>
</feature>
<evidence type="ECO:0000256" key="1">
    <source>
        <dbReference type="SAM" id="SignalP"/>
    </source>
</evidence>
<organism evidence="2 3">
    <name type="scientific">Tachysurus vachellii</name>
    <name type="common">Darkbarbel catfish</name>
    <name type="synonym">Pelteobagrus vachellii</name>
    <dbReference type="NCBI Taxonomy" id="175792"/>
    <lineage>
        <taxon>Eukaryota</taxon>
        <taxon>Metazoa</taxon>
        <taxon>Chordata</taxon>
        <taxon>Craniata</taxon>
        <taxon>Vertebrata</taxon>
        <taxon>Euteleostomi</taxon>
        <taxon>Actinopterygii</taxon>
        <taxon>Neopterygii</taxon>
        <taxon>Teleostei</taxon>
        <taxon>Ostariophysi</taxon>
        <taxon>Siluriformes</taxon>
        <taxon>Bagridae</taxon>
        <taxon>Tachysurus</taxon>
    </lineage>
</organism>
<gene>
    <name evidence="2" type="ORF">Q7C36_006385</name>
</gene>
<keyword evidence="1" id="KW-0732">Signal</keyword>
<name>A0AA88NA70_TACVA</name>
<keyword evidence="3" id="KW-1185">Reference proteome</keyword>
<reference evidence="2" key="1">
    <citation type="submission" date="2023-08" db="EMBL/GenBank/DDBJ databases">
        <title>Pelteobagrus vachellii genome.</title>
        <authorList>
            <person name="Liu H."/>
        </authorList>
    </citation>
    <scope>NUCLEOTIDE SEQUENCE</scope>
    <source>
        <strain evidence="2">PRFRI_2022a</strain>
        <tissue evidence="2">Muscle</tissue>
    </source>
</reference>
<comment type="caution">
    <text evidence="2">The sequence shown here is derived from an EMBL/GenBank/DDBJ whole genome shotgun (WGS) entry which is preliminary data.</text>
</comment>
<proteinExistence type="predicted"/>
<dbReference type="EMBL" id="JAVHJS010000006">
    <property type="protein sequence ID" value="KAK2854516.1"/>
    <property type="molecule type" value="Genomic_DNA"/>
</dbReference>
<dbReference type="Proteomes" id="UP001187315">
    <property type="component" value="Unassembled WGS sequence"/>
</dbReference>